<accession>A0A7W6A075</accession>
<evidence type="ECO:0000313" key="1">
    <source>
        <dbReference type="EMBL" id="MBB3861547.1"/>
    </source>
</evidence>
<dbReference type="AlphaFoldDB" id="A0A7W6A075"/>
<proteinExistence type="predicted"/>
<sequence length="179" mass="19850">MAKLTKRAIEALEASDKDYLVWNSRLSAYGARVFPTDRKQFVLRLAGDTGYDLIAGDFTFGRAGSSHVEGGISLVVAVRTRTGEGDVYLQDSESKRGLQTFIHVQYRAMPRYDARFQTQTRILLDRLTPSVRQPKCGGWTLRSLAAGHADWRLRCCFIVPGITLHCSSGSTRPDPSVPA</sequence>
<protein>
    <submittedName>
        <fullName evidence="1">Uncharacterized protein</fullName>
    </submittedName>
</protein>
<evidence type="ECO:0000313" key="2">
    <source>
        <dbReference type="Proteomes" id="UP000562395"/>
    </source>
</evidence>
<dbReference type="EMBL" id="JACICY010000006">
    <property type="protein sequence ID" value="MBB3861547.1"/>
    <property type="molecule type" value="Genomic_DNA"/>
</dbReference>
<dbReference type="RefSeq" id="WP_246385987.1">
    <property type="nucleotide sequence ID" value="NZ_JACICY010000006.1"/>
</dbReference>
<gene>
    <name evidence="1" type="ORF">GGQ88_002831</name>
</gene>
<comment type="caution">
    <text evidence="1">The sequence shown here is derived from an EMBL/GenBank/DDBJ whole genome shotgun (WGS) entry which is preliminary data.</text>
</comment>
<reference evidence="1 2" key="1">
    <citation type="submission" date="2020-08" db="EMBL/GenBank/DDBJ databases">
        <title>Genomic Encyclopedia of Type Strains, Phase IV (KMG-IV): sequencing the most valuable type-strain genomes for metagenomic binning, comparative biology and taxonomic classification.</title>
        <authorList>
            <person name="Goeker M."/>
        </authorList>
    </citation>
    <scope>NUCLEOTIDE SEQUENCE [LARGE SCALE GENOMIC DNA]</scope>
    <source>
        <strain evidence="1 2">DSM 14552</strain>
    </source>
</reference>
<keyword evidence="2" id="KW-1185">Reference proteome</keyword>
<organism evidence="1 2">
    <name type="scientific">Novosphingobium hassiacum</name>
    <dbReference type="NCBI Taxonomy" id="173676"/>
    <lineage>
        <taxon>Bacteria</taxon>
        <taxon>Pseudomonadati</taxon>
        <taxon>Pseudomonadota</taxon>
        <taxon>Alphaproteobacteria</taxon>
        <taxon>Sphingomonadales</taxon>
        <taxon>Sphingomonadaceae</taxon>
        <taxon>Novosphingobium</taxon>
    </lineage>
</organism>
<dbReference type="Proteomes" id="UP000562395">
    <property type="component" value="Unassembled WGS sequence"/>
</dbReference>
<name>A0A7W6A075_9SPHN</name>